<evidence type="ECO:0000313" key="1">
    <source>
        <dbReference type="EMBL" id="RCL74342.1"/>
    </source>
</evidence>
<evidence type="ECO:0000313" key="2">
    <source>
        <dbReference type="Proteomes" id="UP000253570"/>
    </source>
</evidence>
<reference evidence="1 2" key="1">
    <citation type="journal article" date="2018" name="Microbiome">
        <title>Fine metagenomic profile of the Mediterranean stratified and mixed water columns revealed by assembly and recruitment.</title>
        <authorList>
            <person name="Haro-Moreno J.M."/>
            <person name="Lopez-Perez M."/>
            <person name="De La Torre J.R."/>
            <person name="Picazo A."/>
            <person name="Camacho A."/>
            <person name="Rodriguez-Valera F."/>
        </authorList>
    </citation>
    <scope>NUCLEOTIDE SEQUENCE [LARGE SCALE GENOMIC DNA]</scope>
    <source>
        <strain evidence="1">MED-G57</strain>
    </source>
</reference>
<organism evidence="1 2">
    <name type="scientific">PS1 clade bacterium</name>
    <dbReference type="NCBI Taxonomy" id="2175152"/>
    <lineage>
        <taxon>Bacteria</taxon>
        <taxon>Pseudomonadati</taxon>
        <taxon>Pseudomonadota</taxon>
        <taxon>Alphaproteobacteria</taxon>
        <taxon>PS1 clade</taxon>
    </lineage>
</organism>
<protein>
    <submittedName>
        <fullName evidence="1">DUF393 domain-containing protein</fullName>
    </submittedName>
</protein>
<dbReference type="EMBL" id="QOQD01000002">
    <property type="protein sequence ID" value="RCL74342.1"/>
    <property type="molecule type" value="Genomic_DNA"/>
</dbReference>
<comment type="caution">
    <text evidence="1">The sequence shown here is derived from an EMBL/GenBank/DDBJ whole genome shotgun (WGS) entry which is preliminary data.</text>
</comment>
<dbReference type="GO" id="GO:0015035">
    <property type="term" value="F:protein-disulfide reductase activity"/>
    <property type="evidence" value="ECO:0007669"/>
    <property type="project" value="InterPro"/>
</dbReference>
<dbReference type="AlphaFoldDB" id="A0A368DR63"/>
<dbReference type="InterPro" id="IPR007263">
    <property type="entry name" value="DCC1-like"/>
</dbReference>
<sequence length="128" mass="15303">MISKRIINIIGVALVKVYYNEKCSVCRFEIEHYKKQNNKDISWVDVTHHSNSTTIKKSKKELVRRMHVEVDGNIYIGVDAFKVLWGRMEKYKFLAKLLDNKIIYKVAHYLYEFIAFFLYLKNRGHINE</sequence>
<dbReference type="Proteomes" id="UP000253570">
    <property type="component" value="Unassembled WGS sequence"/>
</dbReference>
<dbReference type="Pfam" id="PF04134">
    <property type="entry name" value="DCC1-like"/>
    <property type="match status" value="1"/>
</dbReference>
<name>A0A368DR63_9PROT</name>
<proteinExistence type="predicted"/>
<gene>
    <name evidence="1" type="ORF">DBW71_01045</name>
</gene>
<accession>A0A368DR63</accession>